<reference evidence="2" key="2">
    <citation type="submission" date="2015-01" db="EMBL/GenBank/DDBJ databases">
        <title>Evolutionary Origins and Diversification of the Mycorrhizal Mutualists.</title>
        <authorList>
            <consortium name="DOE Joint Genome Institute"/>
            <consortium name="Mycorrhizal Genomics Consortium"/>
            <person name="Kohler A."/>
            <person name="Kuo A."/>
            <person name="Nagy L.G."/>
            <person name="Floudas D."/>
            <person name="Copeland A."/>
            <person name="Barry K.W."/>
            <person name="Cichocki N."/>
            <person name="Veneault-Fourrey C."/>
            <person name="LaButti K."/>
            <person name="Lindquist E.A."/>
            <person name="Lipzen A."/>
            <person name="Lundell T."/>
            <person name="Morin E."/>
            <person name="Murat C."/>
            <person name="Riley R."/>
            <person name="Ohm R."/>
            <person name="Sun H."/>
            <person name="Tunlid A."/>
            <person name="Henrissat B."/>
            <person name="Grigoriev I.V."/>
            <person name="Hibbett D.S."/>
            <person name="Martin F."/>
        </authorList>
    </citation>
    <scope>NUCLEOTIDE SEQUENCE [LARGE SCALE GENOMIC DNA]</scope>
    <source>
        <strain evidence="2">MAFF 305830</strain>
    </source>
</reference>
<sequence length="76" mass="8355">MSWISHDAAAVGCGYRGLDLLQDVIRMVHFIAKREIGGTIYKLRISNTYGTSTPYIRYPQPDIGDSGALGQPCLPQ</sequence>
<dbReference type="Proteomes" id="UP000054097">
    <property type="component" value="Unassembled WGS sequence"/>
</dbReference>
<gene>
    <name evidence="1" type="ORF">M408DRAFT_332255</name>
</gene>
<keyword evidence="2" id="KW-1185">Reference proteome</keyword>
<reference evidence="1 2" key="1">
    <citation type="submission" date="2014-04" db="EMBL/GenBank/DDBJ databases">
        <authorList>
            <consortium name="DOE Joint Genome Institute"/>
            <person name="Kuo A."/>
            <person name="Zuccaro A."/>
            <person name="Kohler A."/>
            <person name="Nagy L.G."/>
            <person name="Floudas D."/>
            <person name="Copeland A."/>
            <person name="Barry K.W."/>
            <person name="Cichocki N."/>
            <person name="Veneault-Fourrey C."/>
            <person name="LaButti K."/>
            <person name="Lindquist E.A."/>
            <person name="Lipzen A."/>
            <person name="Lundell T."/>
            <person name="Morin E."/>
            <person name="Murat C."/>
            <person name="Sun H."/>
            <person name="Tunlid A."/>
            <person name="Henrissat B."/>
            <person name="Grigoriev I.V."/>
            <person name="Hibbett D.S."/>
            <person name="Martin F."/>
            <person name="Nordberg H.P."/>
            <person name="Cantor M.N."/>
            <person name="Hua S.X."/>
        </authorList>
    </citation>
    <scope>NUCLEOTIDE SEQUENCE [LARGE SCALE GENOMIC DNA]</scope>
    <source>
        <strain evidence="1 2">MAFF 305830</strain>
    </source>
</reference>
<proteinExistence type="predicted"/>
<dbReference type="EMBL" id="KN824334">
    <property type="protein sequence ID" value="KIM23650.1"/>
    <property type="molecule type" value="Genomic_DNA"/>
</dbReference>
<organism evidence="1 2">
    <name type="scientific">Serendipita vermifera MAFF 305830</name>
    <dbReference type="NCBI Taxonomy" id="933852"/>
    <lineage>
        <taxon>Eukaryota</taxon>
        <taxon>Fungi</taxon>
        <taxon>Dikarya</taxon>
        <taxon>Basidiomycota</taxon>
        <taxon>Agaricomycotina</taxon>
        <taxon>Agaricomycetes</taxon>
        <taxon>Sebacinales</taxon>
        <taxon>Serendipitaceae</taxon>
        <taxon>Serendipita</taxon>
    </lineage>
</organism>
<dbReference type="AlphaFoldDB" id="A0A0C3AG96"/>
<protein>
    <submittedName>
        <fullName evidence="1">Uncharacterized protein</fullName>
    </submittedName>
</protein>
<evidence type="ECO:0000313" key="1">
    <source>
        <dbReference type="EMBL" id="KIM23650.1"/>
    </source>
</evidence>
<evidence type="ECO:0000313" key="2">
    <source>
        <dbReference type="Proteomes" id="UP000054097"/>
    </source>
</evidence>
<name>A0A0C3AG96_SERVB</name>
<dbReference type="HOGENOM" id="CLU_2656022_0_0_1"/>
<accession>A0A0C3AG96</accession>